<accession>W2RLX2</accession>
<evidence type="ECO:0000313" key="2">
    <source>
        <dbReference type="EMBL" id="ETN36708.1"/>
    </source>
</evidence>
<reference evidence="2 3" key="1">
    <citation type="submission" date="2013-03" db="EMBL/GenBank/DDBJ databases">
        <title>The Genome Sequence of Phialophora europaea CBS 101466.</title>
        <authorList>
            <consortium name="The Broad Institute Genomics Platform"/>
            <person name="Cuomo C."/>
            <person name="de Hoog S."/>
            <person name="Gorbushina A."/>
            <person name="Walker B."/>
            <person name="Young S.K."/>
            <person name="Zeng Q."/>
            <person name="Gargeya S."/>
            <person name="Fitzgerald M."/>
            <person name="Haas B."/>
            <person name="Abouelleil A."/>
            <person name="Allen A.W."/>
            <person name="Alvarado L."/>
            <person name="Arachchi H.M."/>
            <person name="Berlin A.M."/>
            <person name="Chapman S.B."/>
            <person name="Gainer-Dewar J."/>
            <person name="Goldberg J."/>
            <person name="Griggs A."/>
            <person name="Gujja S."/>
            <person name="Hansen M."/>
            <person name="Howarth C."/>
            <person name="Imamovic A."/>
            <person name="Ireland A."/>
            <person name="Larimer J."/>
            <person name="McCowan C."/>
            <person name="Murphy C."/>
            <person name="Pearson M."/>
            <person name="Poon T.W."/>
            <person name="Priest M."/>
            <person name="Roberts A."/>
            <person name="Saif S."/>
            <person name="Shea T."/>
            <person name="Sisk P."/>
            <person name="Sykes S."/>
            <person name="Wortman J."/>
            <person name="Nusbaum C."/>
            <person name="Birren B."/>
        </authorList>
    </citation>
    <scope>NUCLEOTIDE SEQUENCE [LARGE SCALE GENOMIC DNA]</scope>
    <source>
        <strain evidence="2 3">CBS 101466</strain>
    </source>
</reference>
<dbReference type="PANTHER" id="PTHR43968">
    <property type="match status" value="1"/>
</dbReference>
<dbReference type="Gene3D" id="3.40.30.10">
    <property type="entry name" value="Glutaredoxin"/>
    <property type="match status" value="1"/>
</dbReference>
<dbReference type="InParanoid" id="W2RLX2"/>
<gene>
    <name evidence="2" type="ORF">HMPREF1541_08986</name>
</gene>
<dbReference type="InterPro" id="IPR036249">
    <property type="entry name" value="Thioredoxin-like_sf"/>
</dbReference>
<dbReference type="InterPro" id="IPR036282">
    <property type="entry name" value="Glutathione-S-Trfase_C_sf"/>
</dbReference>
<dbReference type="PANTHER" id="PTHR43968:SF8">
    <property type="entry name" value="S-TRANSFERASE, PUTATIVE (AFU_ORTHOLOGUE AFUA_2G00590)-RELATED"/>
    <property type="match status" value="1"/>
</dbReference>
<dbReference type="RefSeq" id="XP_008721526.1">
    <property type="nucleotide sequence ID" value="XM_008723304.1"/>
</dbReference>
<dbReference type="GeneID" id="19976325"/>
<dbReference type="eggNOG" id="KOG0406">
    <property type="taxonomic scope" value="Eukaryota"/>
</dbReference>
<dbReference type="Proteomes" id="UP000030752">
    <property type="component" value="Unassembled WGS sequence"/>
</dbReference>
<dbReference type="AlphaFoldDB" id="W2RLX2"/>
<dbReference type="GO" id="GO:0005737">
    <property type="term" value="C:cytoplasm"/>
    <property type="evidence" value="ECO:0007669"/>
    <property type="project" value="TreeGrafter"/>
</dbReference>
<dbReference type="SUPFAM" id="SSF47616">
    <property type="entry name" value="GST C-terminal domain-like"/>
    <property type="match status" value="1"/>
</dbReference>
<evidence type="ECO:0008006" key="4">
    <source>
        <dbReference type="Google" id="ProtNLM"/>
    </source>
</evidence>
<dbReference type="InterPro" id="IPR050983">
    <property type="entry name" value="GST_Omega/HSP26"/>
</dbReference>
<feature type="region of interest" description="Disordered" evidence="1">
    <location>
        <begin position="1"/>
        <end position="33"/>
    </location>
</feature>
<name>W2RLX2_CYPE1</name>
<proteinExistence type="predicted"/>
<keyword evidence="3" id="KW-1185">Reference proteome</keyword>
<feature type="compositionally biased region" description="Polar residues" evidence="1">
    <location>
        <begin position="22"/>
        <end position="33"/>
    </location>
</feature>
<dbReference type="OrthoDB" id="202840at2759"/>
<sequence>MRRFSSISKDPDLPGISRYDPQASNSTQSNGIQLNPRGLVPTLHFQAEGVDEYLVESGLIVEFLTGLYPSHLTPHGGNPVADAAQRWRQRFFTDTWFGKVNPLLFKMTGTSDEAARLSIANDITEQIGKEIEPLLANAGPYFGGSSVITVVEAMTMPFVILMYDFCDDVVWPSILLEKAKAFPAFGKWIEVGMKHGSVLYRVARERRKEAVLNMLPQVRQKYAP</sequence>
<dbReference type="VEuPathDB" id="FungiDB:HMPREF1541_08986"/>
<dbReference type="EMBL" id="KB822725">
    <property type="protein sequence ID" value="ETN36708.1"/>
    <property type="molecule type" value="Genomic_DNA"/>
</dbReference>
<protein>
    <recommendedName>
        <fullName evidence="4">GST N-terminal domain-containing protein</fullName>
    </recommendedName>
</protein>
<dbReference type="SUPFAM" id="SSF52833">
    <property type="entry name" value="Thioredoxin-like"/>
    <property type="match status" value="1"/>
</dbReference>
<evidence type="ECO:0000313" key="3">
    <source>
        <dbReference type="Proteomes" id="UP000030752"/>
    </source>
</evidence>
<dbReference type="HOGENOM" id="CLU_074611_0_0_1"/>
<evidence type="ECO:0000256" key="1">
    <source>
        <dbReference type="SAM" id="MobiDB-lite"/>
    </source>
</evidence>
<dbReference type="Gene3D" id="1.20.1050.10">
    <property type="match status" value="1"/>
</dbReference>
<organism evidence="2 3">
    <name type="scientific">Cyphellophora europaea (strain CBS 101466)</name>
    <name type="common">Phialophora europaea</name>
    <dbReference type="NCBI Taxonomy" id="1220924"/>
    <lineage>
        <taxon>Eukaryota</taxon>
        <taxon>Fungi</taxon>
        <taxon>Dikarya</taxon>
        <taxon>Ascomycota</taxon>
        <taxon>Pezizomycotina</taxon>
        <taxon>Eurotiomycetes</taxon>
        <taxon>Chaetothyriomycetidae</taxon>
        <taxon>Chaetothyriales</taxon>
        <taxon>Cyphellophoraceae</taxon>
        <taxon>Cyphellophora</taxon>
    </lineage>
</organism>